<keyword evidence="1 3" id="KW-0732">Signal</keyword>
<gene>
    <name evidence="5" type="ORF">BP5553_09128</name>
</gene>
<dbReference type="InterPro" id="IPR018466">
    <property type="entry name" value="Kre9/Knh1-like_N"/>
</dbReference>
<proteinExistence type="predicted"/>
<dbReference type="RefSeq" id="XP_031866394.1">
    <property type="nucleotide sequence ID" value="XM_032017751.1"/>
</dbReference>
<dbReference type="EMBL" id="NPIC01000010">
    <property type="protein sequence ID" value="RDL32672.1"/>
    <property type="molecule type" value="Genomic_DNA"/>
</dbReference>
<dbReference type="AlphaFoldDB" id="A0A370TE05"/>
<dbReference type="Proteomes" id="UP000254866">
    <property type="component" value="Unassembled WGS sequence"/>
</dbReference>
<reference evidence="5 6" key="1">
    <citation type="journal article" date="2018" name="IMA Fungus">
        <title>IMA Genome-F 9: Draft genome sequence of Annulohypoxylon stygium, Aspergillus mulundensis, Berkeleyomyces basicola (syn. Thielaviopsis basicola), Ceratocystis smalleyi, two Cercospora beticola strains, Coleophoma cylindrospora, Fusarium fracticaudum, Phialophora cf. hyalina, and Morchella septimelata.</title>
        <authorList>
            <person name="Wingfield B.D."/>
            <person name="Bills G.F."/>
            <person name="Dong Y."/>
            <person name="Huang W."/>
            <person name="Nel W.J."/>
            <person name="Swalarsk-Parry B.S."/>
            <person name="Vaghefi N."/>
            <person name="Wilken P.M."/>
            <person name="An Z."/>
            <person name="de Beer Z.W."/>
            <person name="De Vos L."/>
            <person name="Chen L."/>
            <person name="Duong T.A."/>
            <person name="Gao Y."/>
            <person name="Hammerbacher A."/>
            <person name="Kikkert J.R."/>
            <person name="Li Y."/>
            <person name="Li H."/>
            <person name="Li K."/>
            <person name="Li Q."/>
            <person name="Liu X."/>
            <person name="Ma X."/>
            <person name="Naidoo K."/>
            <person name="Pethybridge S.J."/>
            <person name="Sun J."/>
            <person name="Steenkamp E.T."/>
            <person name="van der Nest M.A."/>
            <person name="van Wyk S."/>
            <person name="Wingfield M.J."/>
            <person name="Xiong C."/>
            <person name="Yue Q."/>
            <person name="Zhang X."/>
        </authorList>
    </citation>
    <scope>NUCLEOTIDE SEQUENCE [LARGE SCALE GENOMIC DNA]</scope>
    <source>
        <strain evidence="5 6">BP 5553</strain>
    </source>
</reference>
<protein>
    <recommendedName>
        <fullName evidence="4">Yeast cell wall synthesis Kre9/Knh1-like N-terminal domain-containing protein</fullName>
    </recommendedName>
</protein>
<dbReference type="InterPro" id="IPR052982">
    <property type="entry name" value="SRP1/TIP1-like"/>
</dbReference>
<feature type="compositionally biased region" description="Low complexity" evidence="2">
    <location>
        <begin position="168"/>
        <end position="202"/>
    </location>
</feature>
<feature type="chain" id="PRO_5016952874" description="Yeast cell wall synthesis Kre9/Knh1-like N-terminal domain-containing protein" evidence="3">
    <location>
        <begin position="18"/>
        <end position="242"/>
    </location>
</feature>
<comment type="caution">
    <text evidence="5">The sequence shown here is derived from an EMBL/GenBank/DDBJ whole genome shotgun (WGS) entry which is preliminary data.</text>
</comment>
<accession>A0A370TE05</accession>
<dbReference type="STRING" id="2656787.A0A370TE05"/>
<sequence>MYSRAVFLAINVLVAGAAKFSNSNFNSISTGSPFAITWVDASGPVTLKLKNGPSTALKDASTIGSGLIGSSFSWTPAGSFPEGPYAFEIIDSTGPNYSVQFEISDSSDFTDVSTGATASSTLSSSPASSGLFVLSSTVLTTSFPVSAIPTPATLTTSYPPSTLASGVPSDPTSSATSAPSPHKNPTISSAQSTSVTSTSTLINTSSTTSATKSAALGRNNAAHAFPFLTLVLGVVTCLIYSS</sequence>
<feature type="domain" description="Yeast cell wall synthesis Kre9/Knh1-like N-terminal" evidence="4">
    <location>
        <begin position="26"/>
        <end position="103"/>
    </location>
</feature>
<dbReference type="PANTHER" id="PTHR40633:SF1">
    <property type="entry name" value="GPI ANCHORED SERINE-THREONINE RICH PROTEIN (AFU_ORTHOLOGUE AFUA_1G03630)"/>
    <property type="match status" value="1"/>
</dbReference>
<name>A0A370TE05_9HELO</name>
<evidence type="ECO:0000256" key="3">
    <source>
        <dbReference type="SAM" id="SignalP"/>
    </source>
</evidence>
<evidence type="ECO:0000313" key="5">
    <source>
        <dbReference type="EMBL" id="RDL32672.1"/>
    </source>
</evidence>
<evidence type="ECO:0000313" key="6">
    <source>
        <dbReference type="Proteomes" id="UP000254866"/>
    </source>
</evidence>
<dbReference type="OrthoDB" id="5589325at2759"/>
<evidence type="ECO:0000256" key="2">
    <source>
        <dbReference type="SAM" id="MobiDB-lite"/>
    </source>
</evidence>
<dbReference type="GeneID" id="43601977"/>
<organism evidence="5 6">
    <name type="scientific">Venustampulla echinocandica</name>
    <dbReference type="NCBI Taxonomy" id="2656787"/>
    <lineage>
        <taxon>Eukaryota</taxon>
        <taxon>Fungi</taxon>
        <taxon>Dikarya</taxon>
        <taxon>Ascomycota</taxon>
        <taxon>Pezizomycotina</taxon>
        <taxon>Leotiomycetes</taxon>
        <taxon>Helotiales</taxon>
        <taxon>Pleuroascaceae</taxon>
        <taxon>Venustampulla</taxon>
    </lineage>
</organism>
<evidence type="ECO:0000259" key="4">
    <source>
        <dbReference type="Pfam" id="PF10342"/>
    </source>
</evidence>
<evidence type="ECO:0000256" key="1">
    <source>
        <dbReference type="ARBA" id="ARBA00022729"/>
    </source>
</evidence>
<feature type="signal peptide" evidence="3">
    <location>
        <begin position="1"/>
        <end position="17"/>
    </location>
</feature>
<dbReference type="PANTHER" id="PTHR40633">
    <property type="entry name" value="MATRIX PROTEIN, PUTATIVE (AFU_ORTHOLOGUE AFUA_8G05410)-RELATED"/>
    <property type="match status" value="1"/>
</dbReference>
<dbReference type="Pfam" id="PF10342">
    <property type="entry name" value="Kre9_KNH"/>
    <property type="match status" value="1"/>
</dbReference>
<keyword evidence="6" id="KW-1185">Reference proteome</keyword>
<feature type="region of interest" description="Disordered" evidence="2">
    <location>
        <begin position="159"/>
        <end position="202"/>
    </location>
</feature>